<keyword evidence="6" id="KW-0325">Glycoprotein</keyword>
<keyword evidence="2" id="KW-0336">GPI-anchor</keyword>
<reference evidence="13 14" key="1">
    <citation type="submission" date="2024-02" db="EMBL/GenBank/DDBJ databases">
        <title>High-quality chromosome-scale genome assembly of Pensacola bahiagrass (Paspalum notatum Flugge var. saurae).</title>
        <authorList>
            <person name="Vega J.M."/>
            <person name="Podio M."/>
            <person name="Orjuela J."/>
            <person name="Siena L.A."/>
            <person name="Pessino S.C."/>
            <person name="Combes M.C."/>
            <person name="Mariac C."/>
            <person name="Albertini E."/>
            <person name="Pupilli F."/>
            <person name="Ortiz J.P.A."/>
            <person name="Leblanc O."/>
        </authorList>
    </citation>
    <scope>NUCLEOTIDE SEQUENCE [LARGE SCALE GENOMIC DNA]</scope>
    <source>
        <strain evidence="13">R1</strain>
        <tissue evidence="13">Leaf</tissue>
    </source>
</reference>
<comment type="subcellular location">
    <subcellularLocation>
        <location evidence="9">Endomembrane system</location>
        <topology evidence="9">Lipid-anchor</topology>
    </subcellularLocation>
    <subcellularLocation>
        <location evidence="1">Membrane</location>
        <topology evidence="1">Lipid-anchor</topology>
        <topology evidence="1">GPI-anchor</topology>
    </subcellularLocation>
</comment>
<dbReference type="SUPFAM" id="SSF49503">
    <property type="entry name" value="Cupredoxins"/>
    <property type="match status" value="1"/>
</dbReference>
<evidence type="ECO:0000256" key="8">
    <source>
        <dbReference type="ARBA" id="ARBA00035011"/>
    </source>
</evidence>
<dbReference type="AlphaFoldDB" id="A0AAQ3TEA0"/>
<evidence type="ECO:0000256" key="6">
    <source>
        <dbReference type="ARBA" id="ARBA00023180"/>
    </source>
</evidence>
<evidence type="ECO:0000256" key="5">
    <source>
        <dbReference type="ARBA" id="ARBA00023157"/>
    </source>
</evidence>
<evidence type="ECO:0000256" key="9">
    <source>
        <dbReference type="ARBA" id="ARBA00037868"/>
    </source>
</evidence>
<dbReference type="PANTHER" id="PTHR33021:SF14">
    <property type="entry name" value="OS01G0272700 PROTEIN"/>
    <property type="match status" value="1"/>
</dbReference>
<gene>
    <name evidence="13" type="ORF">U9M48_020207</name>
</gene>
<evidence type="ECO:0000256" key="2">
    <source>
        <dbReference type="ARBA" id="ARBA00022622"/>
    </source>
</evidence>
<evidence type="ECO:0000256" key="10">
    <source>
        <dbReference type="SAM" id="MobiDB-lite"/>
    </source>
</evidence>
<keyword evidence="11" id="KW-0812">Transmembrane</keyword>
<dbReference type="PANTHER" id="PTHR33021">
    <property type="entry name" value="BLUE COPPER PROTEIN"/>
    <property type="match status" value="1"/>
</dbReference>
<feature type="region of interest" description="Disordered" evidence="10">
    <location>
        <begin position="221"/>
        <end position="251"/>
    </location>
</feature>
<feature type="transmembrane region" description="Helical" evidence="11">
    <location>
        <begin position="255"/>
        <end position="278"/>
    </location>
</feature>
<dbReference type="InterPro" id="IPR039391">
    <property type="entry name" value="Phytocyanin-like"/>
</dbReference>
<dbReference type="GO" id="GO:0098552">
    <property type="term" value="C:side of membrane"/>
    <property type="evidence" value="ECO:0007669"/>
    <property type="project" value="UniProtKB-KW"/>
</dbReference>
<keyword evidence="4 11" id="KW-0472">Membrane</keyword>
<evidence type="ECO:0000313" key="13">
    <source>
        <dbReference type="EMBL" id="WVZ71640.1"/>
    </source>
</evidence>
<dbReference type="GO" id="GO:0005886">
    <property type="term" value="C:plasma membrane"/>
    <property type="evidence" value="ECO:0007669"/>
    <property type="project" value="TreeGrafter"/>
</dbReference>
<sequence length="279" mass="28800">MEPTKQRDPSRAPASFVPPIKPERPAAIEHLDQFHFRTTRSIEKPAAEAPPPSSFLLRSSSPCARLLQRKIVSMAAASSRVLLPALALAGTFFLLIAPAVAAADAAAPPANGLEFHVGGPRGWRVPDANTSYGWWAMNNRFHVGDRLYFKYANDSVLLVDRACFDACNATAPLAAFADGATTFPLGRPGFFCFISGEPGHCEEGQRLIVRVMVHPGVAAAPGPAASAPGTTPAQPGPGHGGGRTRPGTPSGAAKAVAAAAGGAGAAALAVLASLVLMLQ</sequence>
<proteinExistence type="inferred from homology"/>
<dbReference type="EMBL" id="CP144748">
    <property type="protein sequence ID" value="WVZ71640.1"/>
    <property type="molecule type" value="Genomic_DNA"/>
</dbReference>
<dbReference type="InterPro" id="IPR003245">
    <property type="entry name" value="Phytocyanin_dom"/>
</dbReference>
<evidence type="ECO:0000259" key="12">
    <source>
        <dbReference type="PROSITE" id="PS51485"/>
    </source>
</evidence>
<feature type="transmembrane region" description="Helical" evidence="11">
    <location>
        <begin position="81"/>
        <end position="103"/>
    </location>
</feature>
<accession>A0AAQ3TEA0</accession>
<keyword evidence="5" id="KW-1015">Disulfide bond</keyword>
<organism evidence="13 14">
    <name type="scientific">Paspalum notatum var. saurae</name>
    <dbReference type="NCBI Taxonomy" id="547442"/>
    <lineage>
        <taxon>Eukaryota</taxon>
        <taxon>Viridiplantae</taxon>
        <taxon>Streptophyta</taxon>
        <taxon>Embryophyta</taxon>
        <taxon>Tracheophyta</taxon>
        <taxon>Spermatophyta</taxon>
        <taxon>Magnoliopsida</taxon>
        <taxon>Liliopsida</taxon>
        <taxon>Poales</taxon>
        <taxon>Poaceae</taxon>
        <taxon>PACMAD clade</taxon>
        <taxon>Panicoideae</taxon>
        <taxon>Andropogonodae</taxon>
        <taxon>Paspaleae</taxon>
        <taxon>Paspalinae</taxon>
        <taxon>Paspalum</taxon>
    </lineage>
</organism>
<dbReference type="FunFam" id="2.60.40.420:FF:000010">
    <property type="entry name" value="Early nodulin-like protein 1"/>
    <property type="match status" value="1"/>
</dbReference>
<evidence type="ECO:0000256" key="4">
    <source>
        <dbReference type="ARBA" id="ARBA00023136"/>
    </source>
</evidence>
<feature type="domain" description="Phytocyanin" evidence="12">
    <location>
        <begin position="113"/>
        <end position="213"/>
    </location>
</feature>
<dbReference type="GO" id="GO:0012505">
    <property type="term" value="C:endomembrane system"/>
    <property type="evidence" value="ECO:0007669"/>
    <property type="project" value="UniProtKB-SubCell"/>
</dbReference>
<name>A0AAQ3TEA0_PASNO</name>
<dbReference type="Gene3D" id="2.60.40.420">
    <property type="entry name" value="Cupredoxins - blue copper proteins"/>
    <property type="match status" value="1"/>
</dbReference>
<dbReference type="InterPro" id="IPR008972">
    <property type="entry name" value="Cupredoxin"/>
</dbReference>
<evidence type="ECO:0000256" key="1">
    <source>
        <dbReference type="ARBA" id="ARBA00004589"/>
    </source>
</evidence>
<comment type="similarity">
    <text evidence="8">Belongs to the early nodulin-like (ENODL) family.</text>
</comment>
<evidence type="ECO:0000313" key="14">
    <source>
        <dbReference type="Proteomes" id="UP001341281"/>
    </source>
</evidence>
<dbReference type="GO" id="GO:0009055">
    <property type="term" value="F:electron transfer activity"/>
    <property type="evidence" value="ECO:0007669"/>
    <property type="project" value="InterPro"/>
</dbReference>
<protein>
    <recommendedName>
        <fullName evidence="12">Phytocyanin domain-containing protein</fullName>
    </recommendedName>
</protein>
<dbReference type="PROSITE" id="PS51485">
    <property type="entry name" value="PHYTOCYANIN"/>
    <property type="match status" value="1"/>
</dbReference>
<dbReference type="Pfam" id="PF02298">
    <property type="entry name" value="Cu_bind_like"/>
    <property type="match status" value="1"/>
</dbReference>
<keyword evidence="14" id="KW-1185">Reference proteome</keyword>
<keyword evidence="3" id="KW-0732">Signal</keyword>
<keyword evidence="7" id="KW-0449">Lipoprotein</keyword>
<dbReference type="CDD" id="cd11019">
    <property type="entry name" value="OsENODL1_like"/>
    <property type="match status" value="1"/>
</dbReference>
<dbReference type="Proteomes" id="UP001341281">
    <property type="component" value="Chromosome 04"/>
</dbReference>
<keyword evidence="11" id="KW-1133">Transmembrane helix</keyword>
<evidence type="ECO:0000256" key="11">
    <source>
        <dbReference type="SAM" id="Phobius"/>
    </source>
</evidence>
<evidence type="ECO:0000256" key="7">
    <source>
        <dbReference type="ARBA" id="ARBA00023288"/>
    </source>
</evidence>
<feature type="compositionally biased region" description="Low complexity" evidence="10">
    <location>
        <begin position="221"/>
        <end position="233"/>
    </location>
</feature>
<dbReference type="InterPro" id="IPR041846">
    <property type="entry name" value="ENL_dom"/>
</dbReference>
<evidence type="ECO:0000256" key="3">
    <source>
        <dbReference type="ARBA" id="ARBA00022729"/>
    </source>
</evidence>